<reference evidence="1" key="1">
    <citation type="submission" date="2021-06" db="EMBL/GenBank/DDBJ databases">
        <authorList>
            <person name="Kallberg Y."/>
            <person name="Tangrot J."/>
            <person name="Rosling A."/>
        </authorList>
    </citation>
    <scope>NUCLEOTIDE SEQUENCE</scope>
    <source>
        <strain evidence="1">MA453B</strain>
    </source>
</reference>
<sequence>ENHITLGLFDVRIKCKNQSQKNHIESIKNYGEEKATKMFLDIFQN</sequence>
<feature type="non-terminal residue" evidence="1">
    <location>
        <position position="1"/>
    </location>
</feature>
<dbReference type="AlphaFoldDB" id="A0A9N9K5Y5"/>
<name>A0A9N9K5Y5_9GLOM</name>
<evidence type="ECO:0000313" key="1">
    <source>
        <dbReference type="EMBL" id="CAG8811823.1"/>
    </source>
</evidence>
<dbReference type="EMBL" id="CAJVPY010048026">
    <property type="protein sequence ID" value="CAG8811823.1"/>
    <property type="molecule type" value="Genomic_DNA"/>
</dbReference>
<accession>A0A9N9K5Y5</accession>
<proteinExistence type="predicted"/>
<evidence type="ECO:0000313" key="2">
    <source>
        <dbReference type="Proteomes" id="UP000789405"/>
    </source>
</evidence>
<gene>
    <name evidence="1" type="ORF">DERYTH_LOCUS25522</name>
</gene>
<comment type="caution">
    <text evidence="1">The sequence shown here is derived from an EMBL/GenBank/DDBJ whole genome shotgun (WGS) entry which is preliminary data.</text>
</comment>
<organism evidence="1 2">
    <name type="scientific">Dentiscutata erythropus</name>
    <dbReference type="NCBI Taxonomy" id="1348616"/>
    <lineage>
        <taxon>Eukaryota</taxon>
        <taxon>Fungi</taxon>
        <taxon>Fungi incertae sedis</taxon>
        <taxon>Mucoromycota</taxon>
        <taxon>Glomeromycotina</taxon>
        <taxon>Glomeromycetes</taxon>
        <taxon>Diversisporales</taxon>
        <taxon>Gigasporaceae</taxon>
        <taxon>Dentiscutata</taxon>
    </lineage>
</organism>
<dbReference type="Proteomes" id="UP000789405">
    <property type="component" value="Unassembled WGS sequence"/>
</dbReference>
<keyword evidence="2" id="KW-1185">Reference proteome</keyword>
<protein>
    <submittedName>
        <fullName evidence="1">9627_t:CDS:1</fullName>
    </submittedName>
</protein>